<organism evidence="1 2">
    <name type="scientific">Panagrolaimus sp. JU765</name>
    <dbReference type="NCBI Taxonomy" id="591449"/>
    <lineage>
        <taxon>Eukaryota</taxon>
        <taxon>Metazoa</taxon>
        <taxon>Ecdysozoa</taxon>
        <taxon>Nematoda</taxon>
        <taxon>Chromadorea</taxon>
        <taxon>Rhabditida</taxon>
        <taxon>Tylenchina</taxon>
        <taxon>Panagrolaimomorpha</taxon>
        <taxon>Panagrolaimoidea</taxon>
        <taxon>Panagrolaimidae</taxon>
        <taxon>Panagrolaimus</taxon>
    </lineage>
</organism>
<dbReference type="WBParaSite" id="JU765_v2.g15972.t1">
    <property type="protein sequence ID" value="JU765_v2.g15972.t1"/>
    <property type="gene ID" value="JU765_v2.g15972"/>
</dbReference>
<accession>A0AC34QFQ1</accession>
<evidence type="ECO:0000313" key="2">
    <source>
        <dbReference type="WBParaSite" id="JU765_v2.g15972.t1"/>
    </source>
</evidence>
<proteinExistence type="predicted"/>
<name>A0AC34QFQ1_9BILA</name>
<reference evidence="2" key="1">
    <citation type="submission" date="2022-11" db="UniProtKB">
        <authorList>
            <consortium name="WormBaseParasite"/>
        </authorList>
    </citation>
    <scope>IDENTIFICATION</scope>
</reference>
<evidence type="ECO:0000313" key="1">
    <source>
        <dbReference type="Proteomes" id="UP000887576"/>
    </source>
</evidence>
<dbReference type="Proteomes" id="UP000887576">
    <property type="component" value="Unplaced"/>
</dbReference>
<protein>
    <submittedName>
        <fullName evidence="2">Farnesyl pyrophosphate synthase</fullName>
    </submittedName>
</protein>
<sequence length="517" mass="59768">MTASPILSPVDSDGNLSNNSSNFINSKIMNHLQPKKSNNFDNLFEKVMNELKEDFSTNFISNFNENEQEILSERFKQFFDHSVFGGKLSRSRLGFAIYECLKPDATKIELKQALTVILTIELLQATFLVVDDIMDGGETRRGKPCWHRIQGIGNMALNHALRLQNYVNLAILKTIPNHKNLLLILKTVWETIQTTSDGQELDGISCTSTKYLNFERYKQIVENKTSRYTFYHPISIGLYLADETTYLSQVLNISNMFGYYFQVQDDYLDFLDNDELTGKTSCDIQEGKCTWFSCKTIEILSKTNEKKYDLFINLYGKNDEKSIKDARKIMLEYYSFIIMLKRILSSSTTNWTIIGRNFSKTNNVLAKKIVEKTTGNVTIVELESIPESSKPRLDVDDHSKCVLCRANLPTKVKYTDVLILEQFMREDGTVLPQELTGLCRKQQLTVERCVMQAHWAGLFPDKTLPDFDRTGYKRFNRYWDDDFDMYKTAVKVKPGIMFYIHQYNPRGSLFKSPKNVK</sequence>